<comment type="caution">
    <text evidence="1">The sequence shown here is derived from an EMBL/GenBank/DDBJ whole genome shotgun (WGS) entry which is preliminary data.</text>
</comment>
<sequence>MERDEISLLEEELIQLSVKSLLMERSKIRLVASPFWVKVGHFPLECDQKDLMLAIVSTFGGVFRSKVKGCGRMDHSIKECSEVTTEIKNLPEDELPYSLALKAEINLLGKESLKLGSVARKSMKQWSYTGVGVEVENVTE</sequence>
<proteinExistence type="predicted"/>
<protein>
    <recommendedName>
        <fullName evidence="3">DUF4283 domain-containing protein</fullName>
    </recommendedName>
</protein>
<evidence type="ECO:0000313" key="1">
    <source>
        <dbReference type="EMBL" id="MBA0869971.1"/>
    </source>
</evidence>
<dbReference type="EMBL" id="JABFAF010000011">
    <property type="protein sequence ID" value="MBA0869971.1"/>
    <property type="molecule type" value="Genomic_DNA"/>
</dbReference>
<gene>
    <name evidence="1" type="ORF">Goshw_005934</name>
</gene>
<reference evidence="1 2" key="1">
    <citation type="journal article" date="2019" name="Genome Biol. Evol.">
        <title>Insights into the evolution of the New World diploid cottons (Gossypium, subgenus Houzingenia) based on genome sequencing.</title>
        <authorList>
            <person name="Grover C.E."/>
            <person name="Arick M.A. 2nd"/>
            <person name="Thrash A."/>
            <person name="Conover J.L."/>
            <person name="Sanders W.S."/>
            <person name="Peterson D.G."/>
            <person name="Frelichowski J.E."/>
            <person name="Scheffler J.A."/>
            <person name="Scheffler B.E."/>
            <person name="Wendel J.F."/>
        </authorList>
    </citation>
    <scope>NUCLEOTIDE SEQUENCE [LARGE SCALE GENOMIC DNA]</scope>
    <source>
        <strain evidence="1">1</strain>
        <tissue evidence="1">Leaf</tissue>
    </source>
</reference>
<evidence type="ECO:0008006" key="3">
    <source>
        <dbReference type="Google" id="ProtNLM"/>
    </source>
</evidence>
<keyword evidence="2" id="KW-1185">Reference proteome</keyword>
<name>A0A7J9MG83_GOSSC</name>
<dbReference type="Proteomes" id="UP000593576">
    <property type="component" value="Unassembled WGS sequence"/>
</dbReference>
<organism evidence="1 2">
    <name type="scientific">Gossypium schwendimanii</name>
    <name type="common">Cotton</name>
    <dbReference type="NCBI Taxonomy" id="34291"/>
    <lineage>
        <taxon>Eukaryota</taxon>
        <taxon>Viridiplantae</taxon>
        <taxon>Streptophyta</taxon>
        <taxon>Embryophyta</taxon>
        <taxon>Tracheophyta</taxon>
        <taxon>Spermatophyta</taxon>
        <taxon>Magnoliopsida</taxon>
        <taxon>eudicotyledons</taxon>
        <taxon>Gunneridae</taxon>
        <taxon>Pentapetalae</taxon>
        <taxon>rosids</taxon>
        <taxon>malvids</taxon>
        <taxon>Malvales</taxon>
        <taxon>Malvaceae</taxon>
        <taxon>Malvoideae</taxon>
        <taxon>Gossypium</taxon>
    </lineage>
</organism>
<dbReference type="OrthoDB" id="1001521at2759"/>
<dbReference type="AlphaFoldDB" id="A0A7J9MG83"/>
<accession>A0A7J9MG83</accession>
<evidence type="ECO:0000313" key="2">
    <source>
        <dbReference type="Proteomes" id="UP000593576"/>
    </source>
</evidence>